<dbReference type="InterPro" id="IPR006128">
    <property type="entry name" value="Lipoprotein_PsaA-like"/>
</dbReference>
<dbReference type="EMBL" id="CP049055">
    <property type="protein sequence ID" value="QII12774.1"/>
    <property type="molecule type" value="Genomic_DNA"/>
</dbReference>
<sequence>MKAKILPYLWLWLLFLVSLQTFSYADKIKIVTSTADLESLAKEIGGDYVTTTSIAKPTEDPHFVDAKPSFIVKLNKADLFIEVGMELEIGWLRNLIIGARNKNILPGHSGYILASKGINPLEIPDPLMSDRSMGDVHSMGNPHFTLDPLNGMTIARQISERLCDIDPANCSYYEGNYNAFIEKLKIKLAEWEKKLAPFKGTKVITYHKTYPYFAKRFNLDVVGTLEPKPGIPPSPTHINELIPMMKREGVKLIIVEPFRERRMSEFVADKTGATIIALPIMPGGQKETEDYLSLFDYNVDKIVSSLKK</sequence>
<dbReference type="Gene3D" id="3.40.50.1980">
    <property type="entry name" value="Nitrogenase molybdenum iron protein domain"/>
    <property type="match status" value="2"/>
</dbReference>
<evidence type="ECO:0000313" key="6">
    <source>
        <dbReference type="EMBL" id="SOH03014.1"/>
    </source>
</evidence>
<dbReference type="InterPro" id="IPR006127">
    <property type="entry name" value="ZnuA-like"/>
</dbReference>
<reference evidence="5 8" key="3">
    <citation type="submission" date="2020-02" db="EMBL/GenBank/DDBJ databases">
        <title>Newly sequenced genome of strain CSTR1 showed variability in Candidatus Kuenenia stuttgartiensis genomes.</title>
        <authorList>
            <person name="Ding C."/>
            <person name="Adrian L."/>
        </authorList>
    </citation>
    <scope>NUCLEOTIDE SEQUENCE [LARGE SCALE GENOMIC DNA]</scope>
    <source>
        <strain evidence="5 8">CSTR1</strain>
    </source>
</reference>
<dbReference type="GO" id="GO:0030001">
    <property type="term" value="P:metal ion transport"/>
    <property type="evidence" value="ECO:0007669"/>
    <property type="project" value="InterPro"/>
</dbReference>
<reference evidence="7" key="2">
    <citation type="submission" date="2017-10" db="EMBL/GenBank/DDBJ databases">
        <authorList>
            <person name="Frank J."/>
        </authorList>
    </citation>
    <scope>NUCLEOTIDE SEQUENCE [LARGE SCALE GENOMIC DNA]</scope>
</reference>
<keyword evidence="7" id="KW-1185">Reference proteome</keyword>
<organism evidence="6 7">
    <name type="scientific">Kuenenia stuttgartiensis</name>
    <dbReference type="NCBI Taxonomy" id="174633"/>
    <lineage>
        <taxon>Bacteria</taxon>
        <taxon>Pseudomonadati</taxon>
        <taxon>Planctomycetota</taxon>
        <taxon>Candidatus Brocadiia</taxon>
        <taxon>Candidatus Brocadiales</taxon>
        <taxon>Candidatus Brocadiaceae</taxon>
        <taxon>Candidatus Kuenenia</taxon>
    </lineage>
</organism>
<evidence type="ECO:0000256" key="3">
    <source>
        <dbReference type="ARBA" id="ARBA00022729"/>
    </source>
</evidence>
<dbReference type="InterPro" id="IPR050492">
    <property type="entry name" value="Bact_metal-bind_prot9"/>
</dbReference>
<dbReference type="InterPro" id="IPR006129">
    <property type="entry name" value="AdhesinB"/>
</dbReference>
<evidence type="ECO:0000313" key="5">
    <source>
        <dbReference type="EMBL" id="QII12774.1"/>
    </source>
</evidence>
<evidence type="ECO:0000313" key="8">
    <source>
        <dbReference type="Proteomes" id="UP000501926"/>
    </source>
</evidence>
<dbReference type="Pfam" id="PF01297">
    <property type="entry name" value="ZnuA"/>
    <property type="match status" value="1"/>
</dbReference>
<evidence type="ECO:0000313" key="7">
    <source>
        <dbReference type="Proteomes" id="UP000221734"/>
    </source>
</evidence>
<name>A0A2C9CB53_KUEST</name>
<dbReference type="Proteomes" id="UP000221734">
    <property type="component" value="Chromosome Kuenenia_stuttgartiensis_MBR1"/>
</dbReference>
<evidence type="ECO:0000256" key="1">
    <source>
        <dbReference type="ARBA" id="ARBA00011028"/>
    </source>
</evidence>
<evidence type="ECO:0000256" key="2">
    <source>
        <dbReference type="ARBA" id="ARBA00022448"/>
    </source>
</evidence>
<dbReference type="PANTHER" id="PTHR42953:SF2">
    <property type="entry name" value="ADHESION PROTEIN"/>
    <property type="match status" value="1"/>
</dbReference>
<dbReference type="EMBL" id="LT934425">
    <property type="protein sequence ID" value="SOH03014.1"/>
    <property type="molecule type" value="Genomic_DNA"/>
</dbReference>
<dbReference type="Proteomes" id="UP000501926">
    <property type="component" value="Chromosome"/>
</dbReference>
<dbReference type="SUPFAM" id="SSF53807">
    <property type="entry name" value="Helical backbone' metal receptor"/>
    <property type="match status" value="1"/>
</dbReference>
<evidence type="ECO:0000256" key="4">
    <source>
        <dbReference type="RuleBase" id="RU003512"/>
    </source>
</evidence>
<dbReference type="GO" id="GO:0046872">
    <property type="term" value="F:metal ion binding"/>
    <property type="evidence" value="ECO:0007669"/>
    <property type="project" value="InterPro"/>
</dbReference>
<proteinExistence type="inferred from homology"/>
<gene>
    <name evidence="6" type="primary">troA</name>
    <name evidence="5" type="ORF">KsCSTR_33950</name>
    <name evidence="6" type="ORF">KSMBR1_0500</name>
</gene>
<dbReference type="PANTHER" id="PTHR42953">
    <property type="entry name" value="HIGH-AFFINITY ZINC UPTAKE SYSTEM PROTEIN ZNUA-RELATED"/>
    <property type="match status" value="1"/>
</dbReference>
<dbReference type="AlphaFoldDB" id="A0A2C9CB53"/>
<dbReference type="OrthoDB" id="9793396at2"/>
<reference evidence="6" key="1">
    <citation type="submission" date="2017-10" db="EMBL/GenBank/DDBJ databases">
        <authorList>
            <person name="Banno H."/>
            <person name="Chua N.-H."/>
        </authorList>
    </citation>
    <scope>NUCLEOTIDE SEQUENCE [LARGE SCALE GENOMIC DNA]</scope>
    <source>
        <strain evidence="6">Kuenenia_mbr1_ru-nijmegen</strain>
    </source>
</reference>
<comment type="similarity">
    <text evidence="1 4">Belongs to the bacterial solute-binding protein 9 family.</text>
</comment>
<protein>
    <submittedName>
        <fullName evidence="5">Periplasmic zinc binding protein-like protein</fullName>
    </submittedName>
</protein>
<dbReference type="PRINTS" id="PR00691">
    <property type="entry name" value="ADHESINB"/>
</dbReference>
<dbReference type="KEGG" id="kst:KSMBR1_0500"/>
<dbReference type="GO" id="GO:0007155">
    <property type="term" value="P:cell adhesion"/>
    <property type="evidence" value="ECO:0007669"/>
    <property type="project" value="InterPro"/>
</dbReference>
<accession>A0A2C9CB53</accession>
<keyword evidence="3" id="KW-0732">Signal</keyword>
<dbReference type="RefSeq" id="WP_099323909.1">
    <property type="nucleotide sequence ID" value="NZ_CP049055.1"/>
</dbReference>
<dbReference type="PRINTS" id="PR00690">
    <property type="entry name" value="ADHESNFAMILY"/>
</dbReference>
<keyword evidence="2 4" id="KW-0813">Transport</keyword>